<sequence>MRYLFKQFSNCVFEKVCLDKVIFNQHFKLQQFVFNPQMLEILYDENRDTTKNPLPLQIHSNEANLRIYKNYDHTSLIRFALNHLLSNRLIISFENGINIEAYRDENGINVENYQEILFTILTTGGYKFSKVCCKHPKLTGLHNRILQHKETSNDISNMVKEIIFEDLYGSRKRIINE</sequence>
<dbReference type="Proteomes" id="UP001497535">
    <property type="component" value="Unassembled WGS sequence"/>
</dbReference>
<protein>
    <submittedName>
        <fullName evidence="1">Uncharacterized protein</fullName>
    </submittedName>
</protein>
<evidence type="ECO:0000313" key="2">
    <source>
        <dbReference type="Proteomes" id="UP001497535"/>
    </source>
</evidence>
<accession>A0ACB0Y927</accession>
<dbReference type="EMBL" id="CAVMJV010000008">
    <property type="protein sequence ID" value="CAK5036102.1"/>
    <property type="molecule type" value="Genomic_DNA"/>
</dbReference>
<organism evidence="1 2">
    <name type="scientific">Meloidogyne enterolobii</name>
    <name type="common">Root-knot nematode worm</name>
    <name type="synonym">Meloidogyne mayaguensis</name>
    <dbReference type="NCBI Taxonomy" id="390850"/>
    <lineage>
        <taxon>Eukaryota</taxon>
        <taxon>Metazoa</taxon>
        <taxon>Ecdysozoa</taxon>
        <taxon>Nematoda</taxon>
        <taxon>Chromadorea</taxon>
        <taxon>Rhabditida</taxon>
        <taxon>Tylenchina</taxon>
        <taxon>Tylenchomorpha</taxon>
        <taxon>Tylenchoidea</taxon>
        <taxon>Meloidogynidae</taxon>
        <taxon>Meloidogyninae</taxon>
        <taxon>Meloidogyne</taxon>
    </lineage>
</organism>
<comment type="caution">
    <text evidence="1">The sequence shown here is derived from an EMBL/GenBank/DDBJ whole genome shotgun (WGS) entry which is preliminary data.</text>
</comment>
<keyword evidence="2" id="KW-1185">Reference proteome</keyword>
<evidence type="ECO:0000313" key="1">
    <source>
        <dbReference type="EMBL" id="CAK5036102.1"/>
    </source>
</evidence>
<gene>
    <name evidence="1" type="ORF">MENTE1834_LOCUS8922</name>
</gene>
<proteinExistence type="predicted"/>
<name>A0ACB0Y927_MELEN</name>
<reference evidence="1" key="1">
    <citation type="submission" date="2023-11" db="EMBL/GenBank/DDBJ databases">
        <authorList>
            <person name="Poullet M."/>
        </authorList>
    </citation>
    <scope>NUCLEOTIDE SEQUENCE</scope>
    <source>
        <strain evidence="1">E1834</strain>
    </source>
</reference>